<feature type="domain" description="DUF1618" evidence="2">
    <location>
        <begin position="320"/>
        <end position="451"/>
    </location>
</feature>
<dbReference type="EMBL" id="OZ075135">
    <property type="protein sequence ID" value="CAL5000220.1"/>
    <property type="molecule type" value="Genomic_DNA"/>
</dbReference>
<feature type="compositionally biased region" description="Basic residues" evidence="1">
    <location>
        <begin position="1"/>
        <end position="11"/>
    </location>
</feature>
<dbReference type="Proteomes" id="UP001497457">
    <property type="component" value="Chromosome 25rd"/>
</dbReference>
<gene>
    <name evidence="3" type="ORF">URODEC1_LOCUS64738</name>
</gene>
<reference evidence="3 4" key="2">
    <citation type="submission" date="2024-10" db="EMBL/GenBank/DDBJ databases">
        <authorList>
            <person name="Ryan C."/>
        </authorList>
    </citation>
    <scope>NUCLEOTIDE SEQUENCE [LARGE SCALE GENOMIC DNA]</scope>
</reference>
<evidence type="ECO:0000313" key="4">
    <source>
        <dbReference type="Proteomes" id="UP001497457"/>
    </source>
</evidence>
<evidence type="ECO:0000256" key="1">
    <source>
        <dbReference type="SAM" id="MobiDB-lite"/>
    </source>
</evidence>
<sequence>MTRRRNRHRTHPPPPPPPPPPTAVRRHQLLPPMVLVDRDVRFVDEVQAFIQESGGLSYDQAIDLVLDKYKAKGIYNREREAAYRAEQIRYGDEVEGPAFDALRERRRKAAADGRSAVRKAPLAFYGKGDAYYLDMLEGTEPCLSEVAEAPGVTRLSIKIAWPPPSRSSRSYPDRTAFVAGSHKSLLLLCLGNCSPGNHEPGFYMVYDTQANSVAIVPPILPRDGVFPWCPPCHIARGWGGGTVAIQSRSDGGYLLAELLLCRDGRRHRPTGKATLFTWISGDAQGQWISKEVELPIPCHQDHLSFRADMVFAVGPTSLCWVDLLSGVLVYNHTDDTASGFHFIPLHPKIGTDAMKKKELELGWPEEYRSMCCIDDNTLQFVSIEGFNQDIPVAEMMLTTWILKSPRSPTKWQWHLLHSVHIGDLWHDPHYDDLSLLPSFPVISTLQPHVIYLSVHNYEYNPKHDMMQATELYVLSLDMRLRGVVSAFKAPSEKNGCAPYLKTFTSDFTRYLNQTSGDLYKVCPRGKEVSDGGESAWTSVWISAPISCASSSLQMYVQGVGMSSDSDMNKVFVASVRNWLRRVDPNDPTVKDLLACIATEMNCYPVMLGVMTGFSWKCMCKADYPFFGTAGEDRKN</sequence>
<keyword evidence="4" id="KW-1185">Reference proteome</keyword>
<proteinExistence type="predicted"/>
<organism evidence="3 4">
    <name type="scientific">Urochloa decumbens</name>
    <dbReference type="NCBI Taxonomy" id="240449"/>
    <lineage>
        <taxon>Eukaryota</taxon>
        <taxon>Viridiplantae</taxon>
        <taxon>Streptophyta</taxon>
        <taxon>Embryophyta</taxon>
        <taxon>Tracheophyta</taxon>
        <taxon>Spermatophyta</taxon>
        <taxon>Magnoliopsida</taxon>
        <taxon>Liliopsida</taxon>
        <taxon>Poales</taxon>
        <taxon>Poaceae</taxon>
        <taxon>PACMAD clade</taxon>
        <taxon>Panicoideae</taxon>
        <taxon>Panicodae</taxon>
        <taxon>Paniceae</taxon>
        <taxon>Melinidinae</taxon>
        <taxon>Urochloa</taxon>
    </lineage>
</organism>
<dbReference type="PANTHER" id="PTHR33086:SF52">
    <property type="entry name" value="OS09G0128900 PROTEIN"/>
    <property type="match status" value="1"/>
</dbReference>
<accession>A0ABC9BJ29</accession>
<dbReference type="InterPro" id="IPR011676">
    <property type="entry name" value="DUF1618"/>
</dbReference>
<reference evidence="4" key="1">
    <citation type="submission" date="2024-06" db="EMBL/GenBank/DDBJ databases">
        <authorList>
            <person name="Ryan C."/>
        </authorList>
    </citation>
    <scope>NUCLEOTIDE SEQUENCE [LARGE SCALE GENOMIC DNA]</scope>
</reference>
<dbReference type="Pfam" id="PF07762">
    <property type="entry name" value="DUF1618"/>
    <property type="match status" value="1"/>
</dbReference>
<name>A0ABC9BJ29_9POAL</name>
<evidence type="ECO:0000313" key="3">
    <source>
        <dbReference type="EMBL" id="CAL5000220.1"/>
    </source>
</evidence>
<feature type="compositionally biased region" description="Pro residues" evidence="1">
    <location>
        <begin position="12"/>
        <end position="22"/>
    </location>
</feature>
<dbReference type="AlphaFoldDB" id="A0ABC9BJ29"/>
<evidence type="ECO:0000259" key="2">
    <source>
        <dbReference type="Pfam" id="PF07762"/>
    </source>
</evidence>
<feature type="region of interest" description="Disordered" evidence="1">
    <location>
        <begin position="1"/>
        <end position="25"/>
    </location>
</feature>
<protein>
    <recommendedName>
        <fullName evidence="2">DUF1618 domain-containing protein</fullName>
    </recommendedName>
</protein>
<dbReference type="PANTHER" id="PTHR33086">
    <property type="entry name" value="OS05G0468200 PROTEIN-RELATED"/>
    <property type="match status" value="1"/>
</dbReference>